<evidence type="ECO:0000313" key="2">
    <source>
        <dbReference type="Proteomes" id="UP000637239"/>
    </source>
</evidence>
<reference evidence="1" key="1">
    <citation type="submission" date="2021-01" db="EMBL/GenBank/DDBJ databases">
        <authorList>
            <consortium name="Aspergillus chevalieri M1 genome sequencing consortium"/>
            <person name="Kazuki M."/>
            <person name="Futagami T."/>
        </authorList>
    </citation>
    <scope>NUCLEOTIDE SEQUENCE</scope>
    <source>
        <strain evidence="1">M1</strain>
    </source>
</reference>
<sequence>MFNEAESQHSSPDFMHDNGDGFFPMDNLSMAIDSLPINIQGPSATVQMLYSSVKGMSSAIKRLSAEVVSTSLAVKSLNAKTNQIADTIGNLSETVDEIVKRERIAMERFGKFPSQEGRPSPIAFRRP</sequence>
<name>A0A7R7ZLU1_ASPCH</name>
<dbReference type="GeneID" id="66981529"/>
<proteinExistence type="predicted"/>
<gene>
    <name evidence="1" type="ORF">ACHE_31157A</name>
</gene>
<dbReference type="KEGG" id="ache:ACHE_31157A"/>
<dbReference type="AlphaFoldDB" id="A0A7R7ZLU1"/>
<dbReference type="Proteomes" id="UP000637239">
    <property type="component" value="Chromosome 3"/>
</dbReference>
<reference evidence="1" key="2">
    <citation type="submission" date="2021-02" db="EMBL/GenBank/DDBJ databases">
        <title>Aspergillus chevalieri M1 genome sequence.</title>
        <authorList>
            <person name="Kadooka C."/>
            <person name="Mori K."/>
            <person name="Futagami T."/>
        </authorList>
    </citation>
    <scope>NUCLEOTIDE SEQUENCE</scope>
    <source>
        <strain evidence="1">M1</strain>
    </source>
</reference>
<protein>
    <submittedName>
        <fullName evidence="1">Uncharacterized protein</fullName>
    </submittedName>
</protein>
<evidence type="ECO:0000313" key="1">
    <source>
        <dbReference type="EMBL" id="BCR87170.1"/>
    </source>
</evidence>
<keyword evidence="2" id="KW-1185">Reference proteome</keyword>
<organism evidence="1 2">
    <name type="scientific">Aspergillus chevalieri</name>
    <name type="common">Eurotium chevalieri</name>
    <dbReference type="NCBI Taxonomy" id="182096"/>
    <lineage>
        <taxon>Eukaryota</taxon>
        <taxon>Fungi</taxon>
        <taxon>Dikarya</taxon>
        <taxon>Ascomycota</taxon>
        <taxon>Pezizomycotina</taxon>
        <taxon>Eurotiomycetes</taxon>
        <taxon>Eurotiomycetidae</taxon>
        <taxon>Eurotiales</taxon>
        <taxon>Aspergillaceae</taxon>
        <taxon>Aspergillus</taxon>
        <taxon>Aspergillus subgen. Aspergillus</taxon>
    </lineage>
</organism>
<dbReference type="RefSeq" id="XP_043135692.1">
    <property type="nucleotide sequence ID" value="XM_043277856.1"/>
</dbReference>
<accession>A0A7R7ZLU1</accession>
<dbReference type="EMBL" id="AP024418">
    <property type="protein sequence ID" value="BCR87170.1"/>
    <property type="molecule type" value="Genomic_DNA"/>
</dbReference>